<dbReference type="CDD" id="cd06259">
    <property type="entry name" value="YdcF-like"/>
    <property type="match status" value="1"/>
</dbReference>
<dbReference type="STRING" id="1134510.O9A_00154"/>
<name>A0A067W7Z9_9HYPH</name>
<keyword evidence="1" id="KW-1133">Transmembrane helix</keyword>
<dbReference type="GO" id="GO:0005886">
    <property type="term" value="C:plasma membrane"/>
    <property type="evidence" value="ECO:0007669"/>
    <property type="project" value="TreeGrafter"/>
</dbReference>
<dbReference type="Pfam" id="PF02698">
    <property type="entry name" value="DUF218"/>
    <property type="match status" value="1"/>
</dbReference>
<dbReference type="AlphaFoldDB" id="A0A067W7Z9"/>
<feature type="transmembrane region" description="Helical" evidence="1">
    <location>
        <begin position="43"/>
        <end position="65"/>
    </location>
</feature>
<gene>
    <name evidence="3" type="ORF">O9A_00154</name>
</gene>
<dbReference type="GO" id="GO:0000270">
    <property type="term" value="P:peptidoglycan metabolic process"/>
    <property type="evidence" value="ECO:0007669"/>
    <property type="project" value="TreeGrafter"/>
</dbReference>
<dbReference type="GO" id="GO:0043164">
    <property type="term" value="P:Gram-negative-bacterium-type cell wall biogenesis"/>
    <property type="evidence" value="ECO:0007669"/>
    <property type="project" value="TreeGrafter"/>
</dbReference>
<feature type="domain" description="DUF218" evidence="2">
    <location>
        <begin position="82"/>
        <end position="203"/>
    </location>
</feature>
<accession>A0A067W7Z9</accession>
<comment type="caution">
    <text evidence="3">The sequence shown here is derived from an EMBL/GenBank/DDBJ whole genome shotgun (WGS) entry which is preliminary data.</text>
</comment>
<evidence type="ECO:0000256" key="1">
    <source>
        <dbReference type="SAM" id="Phobius"/>
    </source>
</evidence>
<dbReference type="PANTHER" id="PTHR30336:SF4">
    <property type="entry name" value="ENVELOPE BIOGENESIS FACTOR ELYC"/>
    <property type="match status" value="1"/>
</dbReference>
<evidence type="ECO:0000259" key="2">
    <source>
        <dbReference type="Pfam" id="PF02698"/>
    </source>
</evidence>
<evidence type="ECO:0000313" key="4">
    <source>
        <dbReference type="Proteomes" id="UP000027015"/>
    </source>
</evidence>
<proteinExistence type="predicted"/>
<organism evidence="3 4">
    <name type="scientific">Bartonella koehlerae C-29</name>
    <dbReference type="NCBI Taxonomy" id="1134510"/>
    <lineage>
        <taxon>Bacteria</taxon>
        <taxon>Pseudomonadati</taxon>
        <taxon>Pseudomonadota</taxon>
        <taxon>Alphaproteobacteria</taxon>
        <taxon>Hyphomicrobiales</taxon>
        <taxon>Bartonellaceae</taxon>
        <taxon>Bartonella</taxon>
    </lineage>
</organism>
<dbReference type="PANTHER" id="PTHR30336">
    <property type="entry name" value="INNER MEMBRANE PROTEIN, PROBABLE PERMEASE"/>
    <property type="match status" value="1"/>
</dbReference>
<dbReference type="InterPro" id="IPR051599">
    <property type="entry name" value="Cell_Envelope_Assoc"/>
</dbReference>
<sequence>MAYFNFMTHNSYDSQPLPQDNLEPSFQKRKPCNLRHSCCLFRYFPPTTFFLLMIVLFFCAGFVVFSEKTEQLTPPSPLPKADAIIVLTGGENRIETGLDLLQQGFGSRLLISGVNTTTTLKRFTRSTHITPQLFACCVDIGYKAINTKGNAEESAFWIKKHHYKTVYIVTHDYHMWRSMRELKYLMPNINFIAYPVKKSNDESMIQQLNKIRILAFQYIKTIQVYIRTAF</sequence>
<reference evidence="3 4" key="1">
    <citation type="submission" date="2012-04" db="EMBL/GenBank/DDBJ databases">
        <title>The Genome Sequence of Bartonella koehlerae C-29.</title>
        <authorList>
            <consortium name="The Broad Institute Genome Sequencing Platform"/>
            <consortium name="The Broad Institute Genome Sequencing Center for Infectious Disease"/>
            <person name="Feldgarden M."/>
            <person name="Kirby J."/>
            <person name="Kosoy M."/>
            <person name="Birtles R."/>
            <person name="Probert W.S."/>
            <person name="Chiaraviglio L."/>
            <person name="Walker B."/>
            <person name="Young S.K."/>
            <person name="Zeng Q."/>
            <person name="Gargeya S."/>
            <person name="Fitzgerald M."/>
            <person name="Haas B."/>
            <person name="Abouelleil A."/>
            <person name="Alvarado L."/>
            <person name="Arachchi H.M."/>
            <person name="Berlin A.M."/>
            <person name="Chapman S.B."/>
            <person name="Goldberg J."/>
            <person name="Griggs A."/>
            <person name="Gujja S."/>
            <person name="Hansen M."/>
            <person name="Howarth C."/>
            <person name="Imamovic A."/>
            <person name="Larimer J."/>
            <person name="McCowen C."/>
            <person name="Montmayeur A."/>
            <person name="Murphy C."/>
            <person name="Neiman D."/>
            <person name="Pearson M."/>
            <person name="Priest M."/>
            <person name="Roberts A."/>
            <person name="Saif S."/>
            <person name="Shea T."/>
            <person name="Sisk P."/>
            <person name="Sykes S."/>
            <person name="Wortman J."/>
            <person name="Nusbaum C."/>
            <person name="Birren B."/>
        </authorList>
    </citation>
    <scope>NUCLEOTIDE SEQUENCE [LARGE SCALE GENOMIC DNA]</scope>
    <source>
        <strain evidence="3 4">C-29</strain>
    </source>
</reference>
<dbReference type="HOGENOM" id="CLU_080658_2_0_5"/>
<keyword evidence="1" id="KW-0472">Membrane</keyword>
<dbReference type="InterPro" id="IPR003848">
    <property type="entry name" value="DUF218"/>
</dbReference>
<dbReference type="PATRIC" id="fig|1134510.3.peg.205"/>
<evidence type="ECO:0000313" key="3">
    <source>
        <dbReference type="EMBL" id="KEC55929.1"/>
    </source>
</evidence>
<protein>
    <recommendedName>
        <fullName evidence="2">DUF218 domain-containing protein</fullName>
    </recommendedName>
</protein>
<dbReference type="Proteomes" id="UP000027015">
    <property type="component" value="Unassembled WGS sequence"/>
</dbReference>
<dbReference type="EMBL" id="AHPL01000003">
    <property type="protein sequence ID" value="KEC55929.1"/>
    <property type="molecule type" value="Genomic_DNA"/>
</dbReference>
<keyword evidence="1" id="KW-0812">Transmembrane</keyword>
<keyword evidence="4" id="KW-1185">Reference proteome</keyword>
<dbReference type="eggNOG" id="COG1434">
    <property type="taxonomic scope" value="Bacteria"/>
</dbReference>